<reference evidence="1 2" key="1">
    <citation type="submission" date="2015-01" db="EMBL/GenBank/DDBJ databases">
        <title>Deinococcus puniceus/DY1/ whole genome sequencing.</title>
        <authorList>
            <person name="Kim M.K."/>
            <person name="Srinivasan S."/>
            <person name="Lee J.-J."/>
        </authorList>
    </citation>
    <scope>NUCLEOTIDE SEQUENCE [LARGE SCALE GENOMIC DNA]</scope>
    <source>
        <strain evidence="1 2">DY1</strain>
    </source>
</reference>
<dbReference type="KEGG" id="dpu:SU48_13750"/>
<dbReference type="PANTHER" id="PTHR43167">
    <property type="entry name" value="PUTATIVE (AFU_ORTHOLOGUE AFUA_6G01830)-RELATED"/>
    <property type="match status" value="1"/>
</dbReference>
<keyword evidence="2" id="KW-1185">Reference proteome</keyword>
<evidence type="ECO:0008006" key="3">
    <source>
        <dbReference type="Google" id="ProtNLM"/>
    </source>
</evidence>
<dbReference type="EMBL" id="CP011387">
    <property type="protein sequence ID" value="ANE45021.1"/>
    <property type="molecule type" value="Genomic_DNA"/>
</dbReference>
<name>A0A172TDE3_9DEIO</name>
<accession>A0A172TDE3</accession>
<proteinExistence type="predicted"/>
<dbReference type="PATRIC" id="fig|1182568.3.peg.2836"/>
<sequence length="198" mass="21091">MLAAWNQTPPARTLPPRVAHALAEAERLNFDRSCSLETGRLLRTLAATRPGARLTELGSGTGVGAAWLLSGMSPGAHLLTTEADAERASVTREVLKGEARVTALHGDWQDALAHGPFDLIFSDYAPAKRETEHLDALIAALNLGGMLVLDNFSPPALLPAALHGGDPEREGLWLCPRLTCTEVAVSAHERVILAVRKG</sequence>
<evidence type="ECO:0000313" key="2">
    <source>
        <dbReference type="Proteomes" id="UP000077363"/>
    </source>
</evidence>
<dbReference type="Pfam" id="PF13578">
    <property type="entry name" value="Methyltransf_24"/>
    <property type="match status" value="1"/>
</dbReference>
<dbReference type="InterPro" id="IPR029063">
    <property type="entry name" value="SAM-dependent_MTases_sf"/>
</dbReference>
<dbReference type="CDD" id="cd02440">
    <property type="entry name" value="AdoMet_MTases"/>
    <property type="match status" value="1"/>
</dbReference>
<dbReference type="PANTHER" id="PTHR43167:SF1">
    <property type="entry name" value="PUTATIVE (AFU_ORTHOLOGUE AFUA_6G01830)-RELATED"/>
    <property type="match status" value="1"/>
</dbReference>
<dbReference type="Gene3D" id="3.40.50.150">
    <property type="entry name" value="Vaccinia Virus protein VP39"/>
    <property type="match status" value="1"/>
</dbReference>
<dbReference type="STRING" id="1182568.SU48_13750"/>
<gene>
    <name evidence="1" type="ORF">SU48_13750</name>
</gene>
<evidence type="ECO:0000313" key="1">
    <source>
        <dbReference type="EMBL" id="ANE45021.1"/>
    </source>
</evidence>
<dbReference type="AlphaFoldDB" id="A0A172TDE3"/>
<dbReference type="Proteomes" id="UP000077363">
    <property type="component" value="Chromosome"/>
</dbReference>
<protein>
    <recommendedName>
        <fullName evidence="3">Transferase</fullName>
    </recommendedName>
</protein>
<organism evidence="1 2">
    <name type="scientific">Deinococcus puniceus</name>
    <dbReference type="NCBI Taxonomy" id="1182568"/>
    <lineage>
        <taxon>Bacteria</taxon>
        <taxon>Thermotogati</taxon>
        <taxon>Deinococcota</taxon>
        <taxon>Deinococci</taxon>
        <taxon>Deinococcales</taxon>
        <taxon>Deinococcaceae</taxon>
        <taxon>Deinococcus</taxon>
    </lineage>
</organism>
<dbReference type="SUPFAM" id="SSF53335">
    <property type="entry name" value="S-adenosyl-L-methionine-dependent methyltransferases"/>
    <property type="match status" value="1"/>
</dbReference>